<dbReference type="InterPro" id="IPR000873">
    <property type="entry name" value="AMP-dep_synth/lig_dom"/>
</dbReference>
<dbReference type="SUPFAM" id="SSF56801">
    <property type="entry name" value="Acetyl-CoA synthetase-like"/>
    <property type="match status" value="1"/>
</dbReference>
<dbReference type="NCBIfam" id="NF004837">
    <property type="entry name" value="PRK06187.1"/>
    <property type="match status" value="1"/>
</dbReference>
<dbReference type="PROSITE" id="PS00455">
    <property type="entry name" value="AMP_BINDING"/>
    <property type="match status" value="1"/>
</dbReference>
<dbReference type="Pfam" id="PF00501">
    <property type="entry name" value="AMP-binding"/>
    <property type="match status" value="1"/>
</dbReference>
<dbReference type="RefSeq" id="WP_413265885.1">
    <property type="nucleotide sequence ID" value="NZ_JBHFNR010000190.1"/>
</dbReference>
<evidence type="ECO:0000256" key="3">
    <source>
        <dbReference type="ARBA" id="ARBA00022832"/>
    </source>
</evidence>
<evidence type="ECO:0000256" key="1">
    <source>
        <dbReference type="ARBA" id="ARBA00006432"/>
    </source>
</evidence>
<keyword evidence="3" id="KW-0276">Fatty acid metabolism</keyword>
<dbReference type="EMBL" id="JBHFNR010000190">
    <property type="protein sequence ID" value="MFB2896257.1"/>
    <property type="molecule type" value="Genomic_DNA"/>
</dbReference>
<protein>
    <submittedName>
        <fullName evidence="7">Acyl--CoA ligase family protein</fullName>
    </submittedName>
</protein>
<evidence type="ECO:0000313" key="7">
    <source>
        <dbReference type="EMBL" id="MFB2896257.1"/>
    </source>
</evidence>
<evidence type="ECO:0000259" key="6">
    <source>
        <dbReference type="Pfam" id="PF13193"/>
    </source>
</evidence>
<accession>A0ABV4XX51</accession>
<organism evidence="7 8">
    <name type="scientific">Floridaenema flaviceps BLCC-F50</name>
    <dbReference type="NCBI Taxonomy" id="3153642"/>
    <lineage>
        <taxon>Bacteria</taxon>
        <taxon>Bacillati</taxon>
        <taxon>Cyanobacteriota</taxon>
        <taxon>Cyanophyceae</taxon>
        <taxon>Oscillatoriophycideae</taxon>
        <taxon>Aerosakkonematales</taxon>
        <taxon>Aerosakkonemataceae</taxon>
        <taxon>Floridanema</taxon>
        <taxon>Floridanema flaviceps</taxon>
    </lineage>
</organism>
<evidence type="ECO:0000256" key="4">
    <source>
        <dbReference type="ARBA" id="ARBA00023098"/>
    </source>
</evidence>
<dbReference type="Gene3D" id="3.40.50.12780">
    <property type="entry name" value="N-terminal domain of ligase-like"/>
    <property type="match status" value="1"/>
</dbReference>
<dbReference type="InterPro" id="IPR042099">
    <property type="entry name" value="ANL_N_sf"/>
</dbReference>
<dbReference type="PANTHER" id="PTHR43859:SF4">
    <property type="entry name" value="BUTANOATE--COA LIGASE AAE1-RELATED"/>
    <property type="match status" value="1"/>
</dbReference>
<dbReference type="GO" id="GO:0016874">
    <property type="term" value="F:ligase activity"/>
    <property type="evidence" value="ECO:0007669"/>
    <property type="project" value="UniProtKB-KW"/>
</dbReference>
<comment type="similarity">
    <text evidence="1">Belongs to the ATP-dependent AMP-binding enzyme family.</text>
</comment>
<sequence>MNVNYTPLTPLSFLERSAFVFAEQEAVIYRQQRWTYAQFALRIRQLAIALEKWGLQPGDRVAFLCPNIPPMLEAHFAIPLAGGVLVTINTRLAAPDVCYILNNCMARLLFVDSELLPLIKPIYEQLNSVENIITIIDEQAETPRDKFAELDYEEFLATGTEETPKFALLEENTPITINYTSGTSGLSKGVIYSHRGAYLNALGEALELKMNSQTRYLWTLPMFHCNGWCFTWGVTAVGGVHVCLRKFYPKTVINLIESQRISHFCGSPTVLIMLANEPTIKNLKLSQTLIVATAAAPPSPTIIQTMEELGIEITHVYGLTETYGPHSICVWQQSWNDLPMNDRAKLKARQGVPYIQAGEMRVVDENLQDVPPDGATMGEVVMRGNNVMQGYFNDPEATEKAFRGGWFHSGDLAVRYPDGYIELRDRAKDIIISNGVNISTIEIERAIFQHPAVLEVAVIAIPDSKRGEVPKAFVTVKADRETTEGEIINFCRQHLASFKCPKVVEFGELPKTATGKVQKYLLREKEWSGWEKRIH</sequence>
<reference evidence="7 8" key="1">
    <citation type="submission" date="2024-09" db="EMBL/GenBank/DDBJ databases">
        <title>Floridaenema gen nov. (Aerosakkonemataceae, Aerosakkonematales ord. nov., Cyanobacteria) from benthic tropical and subtropical fresh waters, with the description of four new species.</title>
        <authorList>
            <person name="Moretto J.A."/>
            <person name="Berthold D.E."/>
            <person name="Lefler F.W."/>
            <person name="Huang I.-S."/>
            <person name="Laughinghouse H. IV."/>
        </authorList>
    </citation>
    <scope>NUCLEOTIDE SEQUENCE [LARGE SCALE GENOMIC DNA]</scope>
    <source>
        <strain evidence="7 8">BLCC-F50</strain>
    </source>
</reference>
<dbReference type="Pfam" id="PF13193">
    <property type="entry name" value="AMP-binding_C"/>
    <property type="match status" value="1"/>
</dbReference>
<dbReference type="InterPro" id="IPR045851">
    <property type="entry name" value="AMP-bd_C_sf"/>
</dbReference>
<feature type="domain" description="AMP-dependent synthetase/ligase" evidence="5">
    <location>
        <begin position="15"/>
        <end position="392"/>
    </location>
</feature>
<dbReference type="InterPro" id="IPR025110">
    <property type="entry name" value="AMP-bd_C"/>
</dbReference>
<proteinExistence type="inferred from homology"/>
<dbReference type="NCBIfam" id="NF006020">
    <property type="entry name" value="PRK08162.1"/>
    <property type="match status" value="1"/>
</dbReference>
<feature type="domain" description="AMP-binding enzyme C-terminal" evidence="6">
    <location>
        <begin position="442"/>
        <end position="516"/>
    </location>
</feature>
<dbReference type="Gene3D" id="3.30.300.30">
    <property type="match status" value="1"/>
</dbReference>
<comment type="caution">
    <text evidence="7">The sequence shown here is derived from an EMBL/GenBank/DDBJ whole genome shotgun (WGS) entry which is preliminary data.</text>
</comment>
<dbReference type="InterPro" id="IPR020845">
    <property type="entry name" value="AMP-binding_CS"/>
</dbReference>
<gene>
    <name evidence="7" type="ORF">ACE1CI_25385</name>
</gene>
<dbReference type="Proteomes" id="UP001576784">
    <property type="component" value="Unassembled WGS sequence"/>
</dbReference>
<evidence type="ECO:0000313" key="8">
    <source>
        <dbReference type="Proteomes" id="UP001576784"/>
    </source>
</evidence>
<keyword evidence="8" id="KW-1185">Reference proteome</keyword>
<keyword evidence="2 7" id="KW-0436">Ligase</keyword>
<dbReference type="CDD" id="cd12118">
    <property type="entry name" value="ttLC_FACS_AEE21_like"/>
    <property type="match status" value="1"/>
</dbReference>
<name>A0ABV4XX51_9CYAN</name>
<keyword evidence="4" id="KW-0443">Lipid metabolism</keyword>
<evidence type="ECO:0000259" key="5">
    <source>
        <dbReference type="Pfam" id="PF00501"/>
    </source>
</evidence>
<evidence type="ECO:0000256" key="2">
    <source>
        <dbReference type="ARBA" id="ARBA00022598"/>
    </source>
</evidence>
<dbReference type="PANTHER" id="PTHR43859">
    <property type="entry name" value="ACYL-ACTIVATING ENZYME"/>
    <property type="match status" value="1"/>
</dbReference>